<evidence type="ECO:0000313" key="2">
    <source>
        <dbReference type="Proteomes" id="UP000322234"/>
    </source>
</evidence>
<dbReference type="EMBL" id="VBQZ03000058">
    <property type="protein sequence ID" value="MXQ89746.1"/>
    <property type="molecule type" value="Genomic_DNA"/>
</dbReference>
<organism evidence="1 2">
    <name type="scientific">Bos mutus</name>
    <name type="common">wild yak</name>
    <dbReference type="NCBI Taxonomy" id="72004"/>
    <lineage>
        <taxon>Eukaryota</taxon>
        <taxon>Metazoa</taxon>
        <taxon>Chordata</taxon>
        <taxon>Craniata</taxon>
        <taxon>Vertebrata</taxon>
        <taxon>Euteleostomi</taxon>
        <taxon>Mammalia</taxon>
        <taxon>Eutheria</taxon>
        <taxon>Laurasiatheria</taxon>
        <taxon>Artiodactyla</taxon>
        <taxon>Ruminantia</taxon>
        <taxon>Pecora</taxon>
        <taxon>Bovidae</taxon>
        <taxon>Bovinae</taxon>
        <taxon>Bos</taxon>
    </lineage>
</organism>
<dbReference type="Proteomes" id="UP000322234">
    <property type="component" value="Unassembled WGS sequence"/>
</dbReference>
<name>A0A6B0RPB2_9CETA</name>
<evidence type="ECO:0000313" key="1">
    <source>
        <dbReference type="EMBL" id="MXQ89746.1"/>
    </source>
</evidence>
<comment type="caution">
    <text evidence="1">The sequence shown here is derived from an EMBL/GenBank/DDBJ whole genome shotgun (WGS) entry which is preliminary data.</text>
</comment>
<sequence>MKRTKRDIQSCSQDLYEQIHSVGIKPWLRHHSTKNLPPLTLRSVLVERAVFFYEEQEVDLGKGCTFPAALVITHLLTNGLRYTLAAGCAGVVAIAVGPDPFEHGKYFPPRSPKIMLQNCFSAGDAGVWIPA</sequence>
<accession>A0A6B0RPB2</accession>
<gene>
    <name evidence="1" type="ORF">E5288_WYG011496</name>
</gene>
<dbReference type="AlphaFoldDB" id="A0A6B0RPB2"/>
<reference evidence="1" key="1">
    <citation type="submission" date="2019-10" db="EMBL/GenBank/DDBJ databases">
        <title>The sequence and de novo assembly of the wild yak genome.</title>
        <authorList>
            <person name="Liu Y."/>
        </authorList>
    </citation>
    <scope>NUCLEOTIDE SEQUENCE [LARGE SCALE GENOMIC DNA]</scope>
    <source>
        <strain evidence="1">WY2019</strain>
    </source>
</reference>
<protein>
    <submittedName>
        <fullName evidence="1">Uncharacterized protein</fullName>
    </submittedName>
</protein>
<proteinExistence type="predicted"/>
<keyword evidence="2" id="KW-1185">Reference proteome</keyword>